<evidence type="ECO:0000313" key="3">
    <source>
        <dbReference type="Proteomes" id="UP000294739"/>
    </source>
</evidence>
<dbReference type="AlphaFoldDB" id="A0A4R5CFL7"/>
<dbReference type="EMBL" id="SMKZ01000064">
    <property type="protein sequence ID" value="TDD98891.1"/>
    <property type="molecule type" value="Genomic_DNA"/>
</dbReference>
<evidence type="ECO:0008006" key="4">
    <source>
        <dbReference type="Google" id="ProtNLM"/>
    </source>
</evidence>
<accession>A0A4R5CFL7</accession>
<dbReference type="InParanoid" id="A0A4R5CFL7"/>
<keyword evidence="3" id="KW-1185">Reference proteome</keyword>
<sequence length="225" mass="24060">MNTPIYGWPVPTLDDEPDGPDQIDAGFRAIEETVDGIDTRSSGNVALLGQFMSSQIPAAPPASTDETAYPIGLSVSNVSGDNTWPENFGFVVTFRHPTSARTVQQFFKVGSQETAQQWVRHWRAAADVWSDWAETTSPPDAAAGIATVSFTSQTTHTQNVSFGRTFDAPPAVTTEIVSGSGATAQHHSRAISVTTTGFTLFIFNSTGSTTSWSNIPVSWQAMAVS</sequence>
<proteinExistence type="predicted"/>
<reference evidence="2 3" key="1">
    <citation type="submission" date="2019-03" db="EMBL/GenBank/DDBJ databases">
        <title>Draft genome sequences of novel Actinobacteria.</title>
        <authorList>
            <person name="Sahin N."/>
            <person name="Ay H."/>
            <person name="Saygin H."/>
        </authorList>
    </citation>
    <scope>NUCLEOTIDE SEQUENCE [LARGE SCALE GENOMIC DNA]</scope>
    <source>
        <strain evidence="2 3">5K138</strain>
    </source>
</reference>
<protein>
    <recommendedName>
        <fullName evidence="4">H-type lectin domain-containing protein</fullName>
    </recommendedName>
</protein>
<dbReference type="Gene3D" id="2.60.40.2080">
    <property type="match status" value="1"/>
</dbReference>
<dbReference type="RefSeq" id="WP_131900914.1">
    <property type="nucleotide sequence ID" value="NZ_SMKZ01000064.1"/>
</dbReference>
<gene>
    <name evidence="2" type="ORF">E1269_28210</name>
</gene>
<dbReference type="Proteomes" id="UP000294739">
    <property type="component" value="Unassembled WGS sequence"/>
</dbReference>
<dbReference type="SUPFAM" id="SSF141086">
    <property type="entry name" value="Agglutinin HPA-like"/>
    <property type="match status" value="1"/>
</dbReference>
<comment type="caution">
    <text evidence="2">The sequence shown here is derived from an EMBL/GenBank/DDBJ whole genome shotgun (WGS) entry which is preliminary data.</text>
</comment>
<dbReference type="InterPro" id="IPR037221">
    <property type="entry name" value="H-type_lectin_dom_sf"/>
</dbReference>
<evidence type="ECO:0000313" key="2">
    <source>
        <dbReference type="EMBL" id="TDD98891.1"/>
    </source>
</evidence>
<organism evidence="2 3">
    <name type="scientific">Jiangella asiatica</name>
    <dbReference type="NCBI Taxonomy" id="2530372"/>
    <lineage>
        <taxon>Bacteria</taxon>
        <taxon>Bacillati</taxon>
        <taxon>Actinomycetota</taxon>
        <taxon>Actinomycetes</taxon>
        <taxon>Jiangellales</taxon>
        <taxon>Jiangellaceae</taxon>
        <taxon>Jiangella</taxon>
    </lineage>
</organism>
<name>A0A4R5CFL7_9ACTN</name>
<evidence type="ECO:0000256" key="1">
    <source>
        <dbReference type="SAM" id="MobiDB-lite"/>
    </source>
</evidence>
<feature type="region of interest" description="Disordered" evidence="1">
    <location>
        <begin position="1"/>
        <end position="20"/>
    </location>
</feature>